<dbReference type="PANTHER" id="PTHR44591">
    <property type="entry name" value="STRESS RESPONSE REGULATOR PROTEIN 1"/>
    <property type="match status" value="1"/>
</dbReference>
<dbReference type="Proteomes" id="UP001344906">
    <property type="component" value="Unassembled WGS sequence"/>
</dbReference>
<keyword evidence="5" id="KW-1185">Reference proteome</keyword>
<dbReference type="SMART" id="SM00448">
    <property type="entry name" value="REC"/>
    <property type="match status" value="1"/>
</dbReference>
<evidence type="ECO:0000313" key="5">
    <source>
        <dbReference type="Proteomes" id="UP001344906"/>
    </source>
</evidence>
<sequence length="137" mass="15825">MQYQESSLKEINNQEKVILVVEDDKRIGYLLSETIEEETPYHVMLVPDGFQALKTIRTIKPHLFLVDYMLPSMDGLELYDQLHASEEFKHTPVLFMSATPPTRALQERGGICCIKKPFNLEELLQAIERCLIEDKVS</sequence>
<dbReference type="InterPro" id="IPR011006">
    <property type="entry name" value="CheY-like_superfamily"/>
</dbReference>
<dbReference type="InterPro" id="IPR001789">
    <property type="entry name" value="Sig_transdc_resp-reg_receiver"/>
</dbReference>
<accession>A0ABQ6FUS1</accession>
<evidence type="ECO:0000259" key="3">
    <source>
        <dbReference type="PROSITE" id="PS50110"/>
    </source>
</evidence>
<dbReference type="PANTHER" id="PTHR44591:SF3">
    <property type="entry name" value="RESPONSE REGULATORY DOMAIN-CONTAINING PROTEIN"/>
    <property type="match status" value="1"/>
</dbReference>
<feature type="domain" description="Response regulatory" evidence="3">
    <location>
        <begin position="17"/>
        <end position="131"/>
    </location>
</feature>
<dbReference type="Pfam" id="PF00072">
    <property type="entry name" value="Response_reg"/>
    <property type="match status" value="1"/>
</dbReference>
<gene>
    <name evidence="4" type="ORF">KDH_36060</name>
</gene>
<dbReference type="CDD" id="cd00156">
    <property type="entry name" value="REC"/>
    <property type="match status" value="1"/>
</dbReference>
<dbReference type="PROSITE" id="PS50110">
    <property type="entry name" value="RESPONSE_REGULATORY"/>
    <property type="match status" value="1"/>
</dbReference>
<comment type="caution">
    <text evidence="4">The sequence shown here is derived from an EMBL/GenBank/DDBJ whole genome shotgun (WGS) entry which is preliminary data.</text>
</comment>
<dbReference type="Gene3D" id="3.40.50.2300">
    <property type="match status" value="1"/>
</dbReference>
<organism evidence="4 5">
    <name type="scientific">Dictyobacter halimunensis</name>
    <dbReference type="NCBI Taxonomy" id="3026934"/>
    <lineage>
        <taxon>Bacteria</taxon>
        <taxon>Bacillati</taxon>
        <taxon>Chloroflexota</taxon>
        <taxon>Ktedonobacteria</taxon>
        <taxon>Ktedonobacterales</taxon>
        <taxon>Dictyobacteraceae</taxon>
        <taxon>Dictyobacter</taxon>
    </lineage>
</organism>
<evidence type="ECO:0000313" key="4">
    <source>
        <dbReference type="EMBL" id="GLV56767.1"/>
    </source>
</evidence>
<protein>
    <recommendedName>
        <fullName evidence="3">Response regulatory domain-containing protein</fullName>
    </recommendedName>
</protein>
<evidence type="ECO:0000256" key="1">
    <source>
        <dbReference type="ARBA" id="ARBA00022553"/>
    </source>
</evidence>
<keyword evidence="1 2" id="KW-0597">Phosphoprotein</keyword>
<evidence type="ECO:0000256" key="2">
    <source>
        <dbReference type="PROSITE-ProRule" id="PRU00169"/>
    </source>
</evidence>
<dbReference type="RefSeq" id="WP_338252339.1">
    <property type="nucleotide sequence ID" value="NZ_BSRI01000002.1"/>
</dbReference>
<feature type="modified residue" description="4-aspartylphosphate" evidence="2">
    <location>
        <position position="67"/>
    </location>
</feature>
<name>A0ABQ6FUS1_9CHLR</name>
<dbReference type="SUPFAM" id="SSF52172">
    <property type="entry name" value="CheY-like"/>
    <property type="match status" value="1"/>
</dbReference>
<dbReference type="EMBL" id="BSRI01000002">
    <property type="protein sequence ID" value="GLV56767.1"/>
    <property type="molecule type" value="Genomic_DNA"/>
</dbReference>
<dbReference type="InterPro" id="IPR050595">
    <property type="entry name" value="Bact_response_regulator"/>
</dbReference>
<reference evidence="4 5" key="1">
    <citation type="submission" date="2023-02" db="EMBL/GenBank/DDBJ databases">
        <title>Dictyobacter halimunensis sp. nov., a new member of the class Ktedonobacteria from forest soil in a geothermal area.</title>
        <authorList>
            <person name="Rachmania M.K."/>
            <person name="Ningsih F."/>
            <person name="Sakai Y."/>
            <person name="Yabe S."/>
            <person name="Yokota A."/>
            <person name="Sjamsuridzal W."/>
        </authorList>
    </citation>
    <scope>NUCLEOTIDE SEQUENCE [LARGE SCALE GENOMIC DNA]</scope>
    <source>
        <strain evidence="4 5">S3.2.2.5</strain>
    </source>
</reference>
<proteinExistence type="predicted"/>